<evidence type="ECO:0000313" key="3">
    <source>
        <dbReference type="Proteomes" id="UP000255201"/>
    </source>
</evidence>
<sequence>MKLIQRCMINGERVEIANINLVLTLNAAGRGFISVNNLSPEHSLAGAMVQIDLGRDGEAWRYFSGYIERDQPAENGSRRLFIREAAAVLDFDFPCSMQHPTLRGVLDNLGRQSGIVFITPDADYASIPTPYITHSGSGAQLLSQLGRAFSISDYVWHPMPDGSVFVGSAADSRFASITMPDIPQQYTLGQSGGNSIDIMFMETVRPGVNLPAGRITRVALNNEKMTLTWERLTATGNPVSKSPLRRQMETQFPELASGTLHTRLARVIAPTEPTTLGDVADSFRPRYAVDVQLLDENGNDKSDTPVYPAVPLPVPMAGSEAGCFAYPPAGTIVEISNIEGRPDKPVIRQILPAGHNLPDVKPGEQLQQQRAEVFQRVTADGSWHRETDQQIREHSARRTINSDQEERTTTTRTTTVQANDITSVLGTSKLMAGQIEHLTTGHYAIAASEHIQMVAQDLLTKLKGATSTIEHDLTENVGGRRTCRADGGLEFTAPTVFIGRGDSREKSGLNLLTLLIDILDLVQLLATHTANHTHSNTGAPTNSSELAADAQQATSLREKYGDLIA</sequence>
<dbReference type="AlphaFoldDB" id="A0A376JYB4"/>
<evidence type="ECO:0008006" key="4">
    <source>
        <dbReference type="Google" id="ProtNLM"/>
    </source>
</evidence>
<proteinExistence type="predicted"/>
<evidence type="ECO:0000256" key="1">
    <source>
        <dbReference type="SAM" id="MobiDB-lite"/>
    </source>
</evidence>
<name>A0A376JYB4_ECOLX</name>
<gene>
    <name evidence="2" type="ORF">NCTC10764_04683</name>
</gene>
<protein>
    <recommendedName>
        <fullName evidence="4">Phage protein</fullName>
    </recommendedName>
</protein>
<dbReference type="Proteomes" id="UP000255201">
    <property type="component" value="Unassembled WGS sequence"/>
</dbReference>
<dbReference type="SUPFAM" id="SSF69349">
    <property type="entry name" value="Phage fibre proteins"/>
    <property type="match status" value="1"/>
</dbReference>
<accession>A0A376JYB4</accession>
<reference evidence="2 3" key="1">
    <citation type="submission" date="2018-06" db="EMBL/GenBank/DDBJ databases">
        <authorList>
            <consortium name="Pathogen Informatics"/>
            <person name="Doyle S."/>
        </authorList>
    </citation>
    <scope>NUCLEOTIDE SEQUENCE [LARGE SCALE GENOMIC DNA]</scope>
    <source>
        <strain evidence="2 3">NCTC10764</strain>
    </source>
</reference>
<feature type="compositionally biased region" description="Basic and acidic residues" evidence="1">
    <location>
        <begin position="382"/>
        <end position="396"/>
    </location>
</feature>
<evidence type="ECO:0000313" key="2">
    <source>
        <dbReference type="EMBL" id="STE75609.1"/>
    </source>
</evidence>
<organism evidence="2 3">
    <name type="scientific">Escherichia coli</name>
    <dbReference type="NCBI Taxonomy" id="562"/>
    <lineage>
        <taxon>Bacteria</taxon>
        <taxon>Pseudomonadati</taxon>
        <taxon>Pseudomonadota</taxon>
        <taxon>Gammaproteobacteria</taxon>
        <taxon>Enterobacterales</taxon>
        <taxon>Enterobacteriaceae</taxon>
        <taxon>Escherichia</taxon>
    </lineage>
</organism>
<feature type="region of interest" description="Disordered" evidence="1">
    <location>
        <begin position="381"/>
        <end position="412"/>
    </location>
</feature>
<dbReference type="EMBL" id="UFZL01000003">
    <property type="protein sequence ID" value="STE75609.1"/>
    <property type="molecule type" value="Genomic_DNA"/>
</dbReference>
<dbReference type="SUPFAM" id="SSF69255">
    <property type="entry name" value="gp5 N-terminal domain-like"/>
    <property type="match status" value="1"/>
</dbReference>